<name>A0A9W4UIC3_9PLEO</name>
<accession>A0A9W4UIC3</accession>
<dbReference type="EMBL" id="CAOQHR010000007">
    <property type="protein sequence ID" value="CAI6337103.1"/>
    <property type="molecule type" value="Genomic_DNA"/>
</dbReference>
<evidence type="ECO:0000313" key="2">
    <source>
        <dbReference type="Proteomes" id="UP001152607"/>
    </source>
</evidence>
<keyword evidence="2" id="KW-1185">Reference proteome</keyword>
<comment type="caution">
    <text evidence="1">The sequence shown here is derived from an EMBL/GenBank/DDBJ whole genome shotgun (WGS) entry which is preliminary data.</text>
</comment>
<proteinExistence type="predicted"/>
<dbReference type="Proteomes" id="UP001152607">
    <property type="component" value="Unassembled WGS sequence"/>
</dbReference>
<protein>
    <submittedName>
        <fullName evidence="1">Uncharacterized protein</fullName>
    </submittedName>
</protein>
<gene>
    <name evidence="1" type="ORF">PDIGIT_LOCUS10211</name>
</gene>
<sequence>MISLTSLLPNFPLTPELTSELLSLPRHASLRNGTDADTIPALVSTWPQSNRSVPNLAAFTAFSAHSAITHMRTQDATMAMIPTLKMPMSASLLLMGTRRLSSVGMGMPMMSTSVKRFTAPVNIHSLDGSKHVTFFSGSLPVLTPNCARYPEVS</sequence>
<organism evidence="1 2">
    <name type="scientific">Periconia digitata</name>
    <dbReference type="NCBI Taxonomy" id="1303443"/>
    <lineage>
        <taxon>Eukaryota</taxon>
        <taxon>Fungi</taxon>
        <taxon>Dikarya</taxon>
        <taxon>Ascomycota</taxon>
        <taxon>Pezizomycotina</taxon>
        <taxon>Dothideomycetes</taxon>
        <taxon>Pleosporomycetidae</taxon>
        <taxon>Pleosporales</taxon>
        <taxon>Massarineae</taxon>
        <taxon>Periconiaceae</taxon>
        <taxon>Periconia</taxon>
    </lineage>
</organism>
<evidence type="ECO:0000313" key="1">
    <source>
        <dbReference type="EMBL" id="CAI6337103.1"/>
    </source>
</evidence>
<dbReference type="AlphaFoldDB" id="A0A9W4UIC3"/>
<reference evidence="1" key="1">
    <citation type="submission" date="2023-01" db="EMBL/GenBank/DDBJ databases">
        <authorList>
            <person name="Van Ghelder C."/>
            <person name="Rancurel C."/>
        </authorList>
    </citation>
    <scope>NUCLEOTIDE SEQUENCE</scope>
    <source>
        <strain evidence="1">CNCM I-4278</strain>
    </source>
</reference>